<dbReference type="InterPro" id="IPR010266">
    <property type="entry name" value="NnrS"/>
</dbReference>
<feature type="transmembrane region" description="Helical" evidence="1">
    <location>
        <begin position="115"/>
        <end position="133"/>
    </location>
</feature>
<feature type="transmembrane region" description="Helical" evidence="1">
    <location>
        <begin position="145"/>
        <end position="165"/>
    </location>
</feature>
<name>A0A545TMS1_9PROT</name>
<dbReference type="RefSeq" id="WP_142897862.1">
    <property type="nucleotide sequence ID" value="NZ_ML660057.1"/>
</dbReference>
<feature type="transmembrane region" description="Helical" evidence="1">
    <location>
        <begin position="272"/>
        <end position="295"/>
    </location>
</feature>
<reference evidence="2 3" key="1">
    <citation type="submission" date="2019-06" db="EMBL/GenBank/DDBJ databases">
        <title>Whole genome sequence for Rhodospirillaceae sp. R148.</title>
        <authorList>
            <person name="Wang G."/>
        </authorList>
    </citation>
    <scope>NUCLEOTIDE SEQUENCE [LARGE SCALE GENOMIC DNA]</scope>
    <source>
        <strain evidence="2 3">R148</strain>
    </source>
</reference>
<feature type="transmembrane region" description="Helical" evidence="1">
    <location>
        <begin position="90"/>
        <end position="109"/>
    </location>
</feature>
<organism evidence="2 3">
    <name type="scientific">Denitrobaculum tricleocarpae</name>
    <dbReference type="NCBI Taxonomy" id="2591009"/>
    <lineage>
        <taxon>Bacteria</taxon>
        <taxon>Pseudomonadati</taxon>
        <taxon>Pseudomonadota</taxon>
        <taxon>Alphaproteobacteria</taxon>
        <taxon>Rhodospirillales</taxon>
        <taxon>Rhodospirillaceae</taxon>
        <taxon>Denitrobaculum</taxon>
    </lineage>
</organism>
<protein>
    <submittedName>
        <fullName evidence="2">NnrS family protein</fullName>
    </submittedName>
</protein>
<accession>A0A545TMS1</accession>
<feature type="transmembrane region" description="Helical" evidence="1">
    <location>
        <begin position="301"/>
        <end position="319"/>
    </location>
</feature>
<keyword evidence="3" id="KW-1185">Reference proteome</keyword>
<gene>
    <name evidence="2" type="ORF">FKG95_18375</name>
</gene>
<dbReference type="Pfam" id="PF05940">
    <property type="entry name" value="NnrS"/>
    <property type="match status" value="1"/>
</dbReference>
<dbReference type="Proteomes" id="UP000315252">
    <property type="component" value="Unassembled WGS sequence"/>
</dbReference>
<dbReference type="OrthoDB" id="9770040at2"/>
<feature type="transmembrane region" description="Helical" evidence="1">
    <location>
        <begin position="177"/>
        <end position="199"/>
    </location>
</feature>
<evidence type="ECO:0000313" key="2">
    <source>
        <dbReference type="EMBL" id="TQV78529.1"/>
    </source>
</evidence>
<evidence type="ECO:0000313" key="3">
    <source>
        <dbReference type="Proteomes" id="UP000315252"/>
    </source>
</evidence>
<feature type="transmembrane region" description="Helical" evidence="1">
    <location>
        <begin position="219"/>
        <end position="236"/>
    </location>
</feature>
<sequence length="396" mass="42028">MITALRTLFSEGFRIFFLAAGLYAVISVGLWVGWLGIHATGALVTEMPFAVPPHLWHAHEMVFGYAGAALGGFFLTAVPNWTGTKAARHLFIVAASGLWLAGRLAVWWSGALDPLLVAAIDLAFLPLLASKIATQLVKRPKPQNLMFLLLLTMVWCGNLLVHLEWSGLIDDGVWPGLRLGLLGTISIIVVLGGRIIPAFTRNAMTRSGIETNLPRSHRVLDGTAIATAILLPLLIVFAVPDIAVALVAFLTGALQAARLAGWRGRWTLSQPILWSLHLGFAMLATGYMALGLAFLDLFSEVAALHLLGIGAIGGMTLAVMSRAILGHAGKALTVSAPIALAYLLIALSAVLRAVGSAGGIEWYNAATLVSGGLWIAAFTLFVAVYLPVILNLDSRP</sequence>
<feature type="transmembrane region" description="Helical" evidence="1">
    <location>
        <begin position="331"/>
        <end position="351"/>
    </location>
</feature>
<feature type="transmembrane region" description="Helical" evidence="1">
    <location>
        <begin position="242"/>
        <end position="260"/>
    </location>
</feature>
<keyword evidence="1" id="KW-1133">Transmembrane helix</keyword>
<dbReference type="EMBL" id="VHSH01000006">
    <property type="protein sequence ID" value="TQV78529.1"/>
    <property type="molecule type" value="Genomic_DNA"/>
</dbReference>
<keyword evidence="1" id="KW-0812">Transmembrane</keyword>
<feature type="transmembrane region" description="Helical" evidence="1">
    <location>
        <begin position="371"/>
        <end position="392"/>
    </location>
</feature>
<dbReference type="AlphaFoldDB" id="A0A545TMS1"/>
<evidence type="ECO:0000256" key="1">
    <source>
        <dbReference type="SAM" id="Phobius"/>
    </source>
</evidence>
<keyword evidence="1" id="KW-0472">Membrane</keyword>
<feature type="transmembrane region" description="Helical" evidence="1">
    <location>
        <begin position="12"/>
        <end position="37"/>
    </location>
</feature>
<proteinExistence type="predicted"/>
<feature type="transmembrane region" description="Helical" evidence="1">
    <location>
        <begin position="57"/>
        <end position="78"/>
    </location>
</feature>
<comment type="caution">
    <text evidence="2">The sequence shown here is derived from an EMBL/GenBank/DDBJ whole genome shotgun (WGS) entry which is preliminary data.</text>
</comment>